<dbReference type="AlphaFoldDB" id="K5ZA91"/>
<evidence type="ECO:0000313" key="2">
    <source>
        <dbReference type="EMBL" id="EKN08266.1"/>
    </source>
</evidence>
<organism evidence="2 3">
    <name type="scientific">Parabacteroides merdae CL03T12C32</name>
    <dbReference type="NCBI Taxonomy" id="999420"/>
    <lineage>
        <taxon>Bacteria</taxon>
        <taxon>Pseudomonadati</taxon>
        <taxon>Bacteroidota</taxon>
        <taxon>Bacteroidia</taxon>
        <taxon>Bacteroidales</taxon>
        <taxon>Tannerellaceae</taxon>
        <taxon>Parabacteroides</taxon>
    </lineage>
</organism>
<dbReference type="PATRIC" id="fig|999420.3.peg.3429"/>
<reference evidence="2 3" key="1">
    <citation type="submission" date="2012-02" db="EMBL/GenBank/DDBJ databases">
        <title>The Genome Sequence of Parabacteroides merdae CL03T12C32.</title>
        <authorList>
            <consortium name="The Broad Institute Genome Sequencing Platform"/>
            <person name="Earl A."/>
            <person name="Ward D."/>
            <person name="Feldgarden M."/>
            <person name="Gevers D."/>
            <person name="Zitomersky N.L."/>
            <person name="Coyne M.J."/>
            <person name="Comstock L.E."/>
            <person name="Young S.K."/>
            <person name="Zeng Q."/>
            <person name="Gargeya S."/>
            <person name="Fitzgerald M."/>
            <person name="Haas B."/>
            <person name="Abouelleil A."/>
            <person name="Alvarado L."/>
            <person name="Arachchi H.M."/>
            <person name="Berlin A."/>
            <person name="Chapman S.B."/>
            <person name="Gearin G."/>
            <person name="Goldberg J."/>
            <person name="Griggs A."/>
            <person name="Gujja S."/>
            <person name="Hansen M."/>
            <person name="Heiman D."/>
            <person name="Howarth C."/>
            <person name="Larimer J."/>
            <person name="Lui A."/>
            <person name="MacDonald P.J.P."/>
            <person name="McCowen C."/>
            <person name="Montmayeur A."/>
            <person name="Murphy C."/>
            <person name="Neiman D."/>
            <person name="Pearson M."/>
            <person name="Priest M."/>
            <person name="Roberts A."/>
            <person name="Saif S."/>
            <person name="Shea T."/>
            <person name="Sisk P."/>
            <person name="Stolte C."/>
            <person name="Sykes S."/>
            <person name="Wortman J."/>
            <person name="Nusbaum C."/>
            <person name="Birren B."/>
        </authorList>
    </citation>
    <scope>NUCLEOTIDE SEQUENCE [LARGE SCALE GENOMIC DNA]</scope>
    <source>
        <strain evidence="2 3">CL03T12C32</strain>
    </source>
</reference>
<dbReference type="InterPro" id="IPR043964">
    <property type="entry name" value="P-loop_TraG"/>
</dbReference>
<evidence type="ECO:0000259" key="1">
    <source>
        <dbReference type="Pfam" id="PF19044"/>
    </source>
</evidence>
<dbReference type="InterPro" id="IPR027417">
    <property type="entry name" value="P-loop_NTPase"/>
</dbReference>
<comment type="caution">
    <text evidence="2">The sequence shown here is derived from an EMBL/GenBank/DDBJ whole genome shotgun (WGS) entry which is preliminary data.</text>
</comment>
<dbReference type="HOGENOM" id="CLU_015522_4_0_10"/>
<dbReference type="SUPFAM" id="SSF52540">
    <property type="entry name" value="P-loop containing nucleoside triphosphate hydrolases"/>
    <property type="match status" value="1"/>
</dbReference>
<evidence type="ECO:0000313" key="3">
    <source>
        <dbReference type="Proteomes" id="UP000006271"/>
    </source>
</evidence>
<name>K5ZA91_9BACT</name>
<dbReference type="PANTHER" id="PTHR38467:SF1">
    <property type="entry name" value="CONJUGATIVE TRANSFER: ASSEMBLY"/>
    <property type="match status" value="1"/>
</dbReference>
<dbReference type="Pfam" id="PF19044">
    <property type="entry name" value="P-loop_TraG"/>
    <property type="match status" value="1"/>
</dbReference>
<feature type="domain" description="TraG P-loop" evidence="1">
    <location>
        <begin position="385"/>
        <end position="470"/>
    </location>
</feature>
<dbReference type="InterPro" id="IPR053155">
    <property type="entry name" value="F-pilin_assembly_TraC"/>
</dbReference>
<dbReference type="EMBL" id="AGZQ01000024">
    <property type="protein sequence ID" value="EKN08266.1"/>
    <property type="molecule type" value="Genomic_DNA"/>
</dbReference>
<dbReference type="Proteomes" id="UP000006271">
    <property type="component" value="Unassembled WGS sequence"/>
</dbReference>
<gene>
    <name evidence="2" type="ORF">HMPREF1060_03330</name>
</gene>
<dbReference type="Gene3D" id="3.40.50.300">
    <property type="entry name" value="P-loop containing nucleotide triphosphate hydrolases"/>
    <property type="match status" value="1"/>
</dbReference>
<accession>K5ZA91</accession>
<proteinExistence type="predicted"/>
<protein>
    <recommendedName>
        <fullName evidence="1">TraG P-loop domain-containing protein</fullName>
    </recommendedName>
</protein>
<dbReference type="PANTHER" id="PTHR38467">
    <property type="match status" value="1"/>
</dbReference>
<sequence>MKKKSEFEAPYIGIETIDNTPIFYNRRGDYSVIIKCENPIIQYSADMDAYYDFHHLFTNILKVLGTGYTIQKQDILCKKSFLPPQNRKNDYLSNRYFEHFKGRIYTDISTYLVITGEVERSKFFSFDPRRFDTFIRNITKVLGLFANRGIRAKLLNENEIEIYIKRFLSINFNQQTVSLKNIKAREENLIIGEKNVQCISLVDIDEVNFPSVIKPYKEVNIGLRFPVDLLSFLHETPSIDTIIYNQVINIPDQRNEANKLEGKKKKHKGMPDPANDLCVEDIERVQSDIAREGQMLVYAHYNIILAGLDDISKAVNYVETSLFDCGIIVNKQCFNQLELFECALPGNAINLNSYDKFLTTSDAAICLLFKEKLQVTENSPFLTYFTDRQGLPVGIDMSGKEGEKKYTNNSNFFVLGPSGSGKSFYVNSKVRQWVLDNTDIVLVDTGHSYSGMCEYYHGKYITYSESKPISIIQTPALS</sequence>